<dbReference type="PIRSF" id="PIRSF018266">
    <property type="entry name" value="FecR"/>
    <property type="match status" value="1"/>
</dbReference>
<name>A0ABU8RA83_9PSED</name>
<organism evidence="2 3">
    <name type="scientific">Pseudomonas kermanshahensis</name>
    <dbReference type="NCBI Taxonomy" id="2745482"/>
    <lineage>
        <taxon>Bacteria</taxon>
        <taxon>Pseudomonadati</taxon>
        <taxon>Pseudomonadota</taxon>
        <taxon>Gammaproteobacteria</taxon>
        <taxon>Pseudomonadales</taxon>
        <taxon>Pseudomonadaceae</taxon>
        <taxon>Pseudomonas</taxon>
    </lineage>
</organism>
<evidence type="ECO:0000313" key="3">
    <source>
        <dbReference type="Proteomes" id="UP001377692"/>
    </source>
</evidence>
<feature type="domain" description="FecR protein" evidence="1">
    <location>
        <begin position="113"/>
        <end position="205"/>
    </location>
</feature>
<dbReference type="Gene3D" id="2.60.120.1440">
    <property type="match status" value="1"/>
</dbReference>
<dbReference type="InterPro" id="IPR012373">
    <property type="entry name" value="Ferrdict_sens_TM"/>
</dbReference>
<dbReference type="InterPro" id="IPR006860">
    <property type="entry name" value="FecR"/>
</dbReference>
<keyword evidence="3" id="KW-1185">Reference proteome</keyword>
<comment type="caution">
    <text evidence="2">The sequence shown here is derived from an EMBL/GenBank/DDBJ whole genome shotgun (WGS) entry which is preliminary data.</text>
</comment>
<dbReference type="PANTHER" id="PTHR30273">
    <property type="entry name" value="PERIPLASMIC SIGNAL SENSOR AND SIGMA FACTOR ACTIVATOR FECR-RELATED"/>
    <property type="match status" value="1"/>
</dbReference>
<reference evidence="2 3" key="1">
    <citation type="submission" date="2024-02" db="EMBL/GenBank/DDBJ databases">
        <title>Identification of pathogenicity and growth-promoting functions of Pseudomonas putida variants.</title>
        <authorList>
            <person name="Sun J."/>
        </authorList>
    </citation>
    <scope>NUCLEOTIDE SEQUENCE [LARGE SCALE GENOMIC DNA]</scope>
    <source>
        <strain evidence="2 3">A04</strain>
    </source>
</reference>
<protein>
    <submittedName>
        <fullName evidence="2">FecR domain-containing protein</fullName>
    </submittedName>
</protein>
<evidence type="ECO:0000313" key="2">
    <source>
        <dbReference type="EMBL" id="MEJ5906807.1"/>
    </source>
</evidence>
<sequence length="320" mass="36068">MADPVAARKVQQALVYLAAMHGDDPTRVREASGQALRWRRKSDEHERAWHEAEQRWQLVHRLAPQLRGALQPQPHDPSRRRLLRQGGALAVLLAAGGWLGWMWQRTAAFHQDLQTAHGEQPRSLALPDGSQLLVAAESNLRIRFDHGQRQVMLLHGNVFFDVAHEHWRPFHISTRVGSVQVLGTAFTVSDRGDRVFVAVARGRVQVRDLHGGERTLGAGERVCIDGQGRLSNLHAQGQLGPDVDHWQRGWWSYTDQSLREVIGELNAYLPRPVLLAPEVAELKLTGSFPIDQPQKLLDALPRILPVRLSERQGRVELLAR</sequence>
<dbReference type="PANTHER" id="PTHR30273:SF2">
    <property type="entry name" value="PROTEIN FECR"/>
    <property type="match status" value="1"/>
</dbReference>
<accession>A0ABU8RA83</accession>
<dbReference type="EMBL" id="JBBHLD010000019">
    <property type="protein sequence ID" value="MEJ5906807.1"/>
    <property type="molecule type" value="Genomic_DNA"/>
</dbReference>
<dbReference type="RefSeq" id="WP_339550319.1">
    <property type="nucleotide sequence ID" value="NZ_JBBHLD010000019.1"/>
</dbReference>
<evidence type="ECO:0000259" key="1">
    <source>
        <dbReference type="Pfam" id="PF04773"/>
    </source>
</evidence>
<gene>
    <name evidence="2" type="ORF">V7V80_19185</name>
</gene>
<dbReference type="Proteomes" id="UP001377692">
    <property type="component" value="Unassembled WGS sequence"/>
</dbReference>
<proteinExistence type="predicted"/>
<dbReference type="Pfam" id="PF04773">
    <property type="entry name" value="FecR"/>
    <property type="match status" value="1"/>
</dbReference>